<keyword evidence="4" id="KW-0418">Kinase</keyword>
<dbReference type="Pfam" id="PF00069">
    <property type="entry name" value="Pkinase"/>
    <property type="match status" value="1"/>
</dbReference>
<feature type="compositionally biased region" description="Low complexity" evidence="6">
    <location>
        <begin position="41"/>
        <end position="54"/>
    </location>
</feature>
<gene>
    <name evidence="8" type="ORF">JG687_00013147</name>
</gene>
<dbReference type="Pfam" id="PF02852">
    <property type="entry name" value="Pyr_redox_dim"/>
    <property type="match status" value="1"/>
</dbReference>
<evidence type="ECO:0000256" key="4">
    <source>
        <dbReference type="ARBA" id="ARBA00022777"/>
    </source>
</evidence>
<feature type="domain" description="Protein kinase" evidence="7">
    <location>
        <begin position="537"/>
        <end position="811"/>
    </location>
</feature>
<dbReference type="PANTHER" id="PTHR24351">
    <property type="entry name" value="RIBOSOMAL PROTEIN S6 KINASE"/>
    <property type="match status" value="1"/>
</dbReference>
<keyword evidence="5" id="KW-0067">ATP-binding</keyword>
<dbReference type="InterPro" id="IPR000719">
    <property type="entry name" value="Prot_kinase_dom"/>
</dbReference>
<dbReference type="InterPro" id="IPR004099">
    <property type="entry name" value="Pyr_nucl-diS_OxRdtase_dimer"/>
</dbReference>
<dbReference type="OrthoDB" id="128720at2759"/>
<keyword evidence="1" id="KW-0723">Serine/threonine-protein kinase</keyword>
<evidence type="ECO:0000256" key="5">
    <source>
        <dbReference type="ARBA" id="ARBA00022840"/>
    </source>
</evidence>
<dbReference type="AlphaFoldDB" id="A0A8T1U3H4"/>
<name>A0A8T1U3H4_9STRA</name>
<proteinExistence type="predicted"/>
<dbReference type="VEuPathDB" id="FungiDB:PC110_g11526"/>
<organism evidence="8 9">
    <name type="scientific">Phytophthora cactorum</name>
    <dbReference type="NCBI Taxonomy" id="29920"/>
    <lineage>
        <taxon>Eukaryota</taxon>
        <taxon>Sar</taxon>
        <taxon>Stramenopiles</taxon>
        <taxon>Oomycota</taxon>
        <taxon>Peronosporomycetes</taxon>
        <taxon>Peronosporales</taxon>
        <taxon>Peronosporaceae</taxon>
        <taxon>Phytophthora</taxon>
    </lineage>
</organism>
<keyword evidence="2" id="KW-0808">Transferase</keyword>
<comment type="caution">
    <text evidence="8">The sequence shown here is derived from an EMBL/GenBank/DDBJ whole genome shotgun (WGS) entry which is preliminary data.</text>
</comment>
<dbReference type="GO" id="GO:0004674">
    <property type="term" value="F:protein serine/threonine kinase activity"/>
    <property type="evidence" value="ECO:0007669"/>
    <property type="project" value="UniProtKB-KW"/>
</dbReference>
<evidence type="ECO:0000256" key="1">
    <source>
        <dbReference type="ARBA" id="ARBA00022527"/>
    </source>
</evidence>
<dbReference type="GO" id="GO:0005524">
    <property type="term" value="F:ATP binding"/>
    <property type="evidence" value="ECO:0007669"/>
    <property type="project" value="UniProtKB-KW"/>
</dbReference>
<evidence type="ECO:0000259" key="7">
    <source>
        <dbReference type="PROSITE" id="PS50011"/>
    </source>
</evidence>
<dbReference type="Proteomes" id="UP000688947">
    <property type="component" value="Unassembled WGS sequence"/>
</dbReference>
<evidence type="ECO:0000256" key="3">
    <source>
        <dbReference type="ARBA" id="ARBA00022741"/>
    </source>
</evidence>
<evidence type="ECO:0000313" key="9">
    <source>
        <dbReference type="Proteomes" id="UP000688947"/>
    </source>
</evidence>
<dbReference type="EMBL" id="JAENGZ010000939">
    <property type="protein sequence ID" value="KAG6952221.1"/>
    <property type="molecule type" value="Genomic_DNA"/>
</dbReference>
<protein>
    <recommendedName>
        <fullName evidence="7">Protein kinase domain-containing protein</fullName>
    </recommendedName>
</protein>
<evidence type="ECO:0000256" key="2">
    <source>
        <dbReference type="ARBA" id="ARBA00022679"/>
    </source>
</evidence>
<feature type="non-terminal residue" evidence="8">
    <location>
        <position position="1"/>
    </location>
</feature>
<dbReference type="PROSITE" id="PS50011">
    <property type="entry name" value="PROTEIN_KINASE_DOM"/>
    <property type="match status" value="1"/>
</dbReference>
<evidence type="ECO:0000313" key="8">
    <source>
        <dbReference type="EMBL" id="KAG6952221.1"/>
    </source>
</evidence>
<evidence type="ECO:0000256" key="6">
    <source>
        <dbReference type="SAM" id="MobiDB-lite"/>
    </source>
</evidence>
<sequence length="811" mass="86851">MTPMTDKAVGAVGSPTSAASFAAPAIRDSSPQVSSEAVDVSTTPTAASSQQQTPKSASGSGSRKRVFTFQKRWLHSLPIVERSLPEAEMDGRVLKAVRTAGGASAAAAVTAAAAAGADKQKDVVVCMLCDDPASKRELTKVWSRLNCRRGRIENHLMSKHPEFMRLLKHKREAEGDLAVQIFLQNLREGRCNARTEINNGLYSQLTIGTGARSSPIAADTTADNAELQKRAVGDYMNVRELREELEGARKRAKLSSSPAGAKDAAALAASEYSAGGMAMRTNGALAHGADAGVDGLAPSVLYQDAAMSAQWQTLFFNKLVVVTGGDNKAMASVATQLWLLGANVLLTFSNMSALDEFNTKHIGRFPDPSEGEESPRGVMLPVLGSFRTQKSIAEWCGSIATKYQRVDFLINYAGSEVVEALTLGEKQPRGSSEDVDKVASSTALIEALSESMTSTCFPDPAVSEDGWLTSSTGTIVNIASAVDDATVEPLVKSLAAKLQPRNVQVNCVLLPAQPVDAADVEIPGDTATLSHTILFLLSPASRLLSGSVLRIHASQAAERRAEAPPSAAETVADKESVFSGSAKPGKMSVNDFELVTVIGRGACGTEEGVGDEQGSGHADLVTQTMAERRILQEANHPYIVQLKYAFQNQDKLYMVMEYYSGGSLRQVLRRRGRFSIKRARFYLAEILLAIAHLHGSNILYRDLKHCHYCGQQRGVRTKDCVNYEIGIAKYSELAKGQMMGAMAGGTLKILFDPDTLKVFGVHAIEEGATEVIHIGQMAMAMGCSLTYFRDAVFNYPTLAEAYRVAALNGLG</sequence>
<reference evidence="8" key="1">
    <citation type="submission" date="2021-01" db="EMBL/GenBank/DDBJ databases">
        <title>Phytophthora aleatoria, a newly-described species from Pinus radiata is distinct from Phytophthora cactorum isolates based on comparative genomics.</title>
        <authorList>
            <person name="Mcdougal R."/>
            <person name="Panda P."/>
            <person name="Williams N."/>
            <person name="Studholme D.J."/>
        </authorList>
    </citation>
    <scope>NUCLEOTIDE SEQUENCE</scope>
    <source>
        <strain evidence="8">NZFS 3830</strain>
    </source>
</reference>
<dbReference type="VEuPathDB" id="FungiDB:PC110_g11524"/>
<feature type="region of interest" description="Disordered" evidence="6">
    <location>
        <begin position="22"/>
        <end position="63"/>
    </location>
</feature>
<accession>A0A8T1U3H4</accession>
<keyword evidence="3" id="KW-0547">Nucleotide-binding</keyword>